<evidence type="ECO:0000313" key="1">
    <source>
        <dbReference type="EMBL" id="SPL71498.1"/>
    </source>
</evidence>
<dbReference type="InParanoid" id="A0A2U3N1F7"/>
<dbReference type="OrthoDB" id="7023031at2"/>
<organism evidence="1 2">
    <name type="scientific">Acinetobacter stercoris</name>
    <dbReference type="NCBI Taxonomy" id="2126983"/>
    <lineage>
        <taxon>Bacteria</taxon>
        <taxon>Pseudomonadati</taxon>
        <taxon>Pseudomonadota</taxon>
        <taxon>Gammaproteobacteria</taxon>
        <taxon>Moraxellales</taxon>
        <taxon>Moraxellaceae</taxon>
        <taxon>Acinetobacter</taxon>
    </lineage>
</organism>
<sequence>MTLIVAINLNNYIFLASDQRLTFECAPSTGLPTHIYQDGYSKIQYWQYGAIVMSGDVFLMDFFYQALISSAKSNDHNLDVIYIAQVALAAYLHLFLKPKQIFGCAFFSIFTSEGMEIIHLSISDDVIKYETIEPMHAHFSLFAGSPNDPIYQQLVNCLRKDKSFENFKDFYHYHAELLKYFFKRQRSFDESITSTFDLFIQNKKNGKGFTQIIDN</sequence>
<proteinExistence type="predicted"/>
<dbReference type="RefSeq" id="WP_121974921.1">
    <property type="nucleotide sequence ID" value="NZ_OOGT01000143.1"/>
</dbReference>
<dbReference type="Proteomes" id="UP000245974">
    <property type="component" value="Unassembled WGS sequence"/>
</dbReference>
<dbReference type="AlphaFoldDB" id="A0A2U3N1F7"/>
<keyword evidence="2" id="KW-1185">Reference proteome</keyword>
<name>A0A2U3N1F7_9GAMM</name>
<gene>
    <name evidence="1" type="ORF">KPC_2676</name>
</gene>
<accession>A0A2U3N1F7</accession>
<protein>
    <submittedName>
        <fullName evidence="1">Uncharacterized protein</fullName>
    </submittedName>
</protein>
<dbReference type="EMBL" id="OOGT01000143">
    <property type="protein sequence ID" value="SPL71498.1"/>
    <property type="molecule type" value="Genomic_DNA"/>
</dbReference>
<evidence type="ECO:0000313" key="2">
    <source>
        <dbReference type="Proteomes" id="UP000245974"/>
    </source>
</evidence>
<reference evidence="2" key="1">
    <citation type="submission" date="2018-03" db="EMBL/GenBank/DDBJ databases">
        <authorList>
            <person name="Blom J."/>
        </authorList>
    </citation>
    <scope>NUCLEOTIDE SEQUENCE [LARGE SCALE GENOMIC DNA]</scope>
    <source>
        <strain evidence="2">KPC-SM-21</strain>
    </source>
</reference>